<keyword evidence="1" id="KW-1133">Transmembrane helix</keyword>
<keyword evidence="1" id="KW-0812">Transmembrane</keyword>
<sequence length="452" mass="52940">MEIKSFKFISIGIIILIISVGVVIYNSFFTGRIDQQLFFNEPNWDLPMEKAIDEEGFLKKEGKSNDYYILIKEFGMFQRDGNYEYLYNKTTKKLEQLRLKIKFKRVNLLDKAFADMVHELEEKYGTSDVRVVSRDDSSKIKNLGWKLDNHTLIVENHPEEKYIRIIFDRTPPEAPVIIGVEENKTYILESVTIQVDNIDAYTSYEASIDGKPYVLGTEYKVEGKHEIKVVARKNGMTKETKVPFEIDLTTYSKKEVEYFTEIALGSEFGGASKVVRKWTEDVKIKLHGNPSKESLETLNQVVEDLNEIIETIEISVLDKDTEEEGNIDMYFIPHEDYKDYTYNKTLQRQVAFFQYYSNHEKAIYGARIFLPTTRFNQMNRNHLIREELTQALGMGNDSWLYDDSVFYQGRNFPDKYTEYDEKVIEILYREDIELGMNQDEVMEVLRGRIVGN</sequence>
<dbReference type="Proteomes" id="UP001314796">
    <property type="component" value="Unassembled WGS sequence"/>
</dbReference>
<gene>
    <name evidence="2" type="ORF">JOC73_000454</name>
</gene>
<dbReference type="RefSeq" id="WP_204400229.1">
    <property type="nucleotide sequence ID" value="NZ_JAFBEE010000002.1"/>
</dbReference>
<reference evidence="2 3" key="1">
    <citation type="submission" date="2021-01" db="EMBL/GenBank/DDBJ databases">
        <title>Genomic Encyclopedia of Type Strains, Phase IV (KMG-IV): sequencing the most valuable type-strain genomes for metagenomic binning, comparative biology and taxonomic classification.</title>
        <authorList>
            <person name="Goeker M."/>
        </authorList>
    </citation>
    <scope>NUCLEOTIDE SEQUENCE [LARGE SCALE GENOMIC DNA]</scope>
    <source>
        <strain evidence="2 3">DSM 25890</strain>
    </source>
</reference>
<proteinExistence type="predicted"/>
<organism evidence="2 3">
    <name type="scientific">Alkaliphilus hydrothermalis</name>
    <dbReference type="NCBI Taxonomy" id="1482730"/>
    <lineage>
        <taxon>Bacteria</taxon>
        <taxon>Bacillati</taxon>
        <taxon>Bacillota</taxon>
        <taxon>Clostridia</taxon>
        <taxon>Peptostreptococcales</taxon>
        <taxon>Natronincolaceae</taxon>
        <taxon>Alkaliphilus</taxon>
    </lineage>
</organism>
<dbReference type="InterPro" id="IPR021323">
    <property type="entry name" value="DUF2927"/>
</dbReference>
<evidence type="ECO:0000313" key="2">
    <source>
        <dbReference type="EMBL" id="MBM7613945.1"/>
    </source>
</evidence>
<dbReference type="Pfam" id="PF11150">
    <property type="entry name" value="DUF2927"/>
    <property type="match status" value="1"/>
</dbReference>
<accession>A0ABS2NLZ5</accession>
<comment type="caution">
    <text evidence="2">The sequence shown here is derived from an EMBL/GenBank/DDBJ whole genome shotgun (WGS) entry which is preliminary data.</text>
</comment>
<feature type="transmembrane region" description="Helical" evidence="1">
    <location>
        <begin position="6"/>
        <end position="28"/>
    </location>
</feature>
<dbReference type="EMBL" id="JAFBEE010000002">
    <property type="protein sequence ID" value="MBM7613945.1"/>
    <property type="molecule type" value="Genomic_DNA"/>
</dbReference>
<protein>
    <submittedName>
        <fullName evidence="2">Uncharacterized protein</fullName>
    </submittedName>
</protein>
<evidence type="ECO:0000256" key="1">
    <source>
        <dbReference type="SAM" id="Phobius"/>
    </source>
</evidence>
<name>A0ABS2NLZ5_9FIRM</name>
<evidence type="ECO:0000313" key="3">
    <source>
        <dbReference type="Proteomes" id="UP001314796"/>
    </source>
</evidence>
<keyword evidence="1" id="KW-0472">Membrane</keyword>
<keyword evidence="3" id="KW-1185">Reference proteome</keyword>